<dbReference type="InterPro" id="IPR000073">
    <property type="entry name" value="AB_hydrolase_1"/>
</dbReference>
<evidence type="ECO:0000313" key="4">
    <source>
        <dbReference type="Proteomes" id="UP000481037"/>
    </source>
</evidence>
<reference evidence="3 4" key="1">
    <citation type="submission" date="2019-11" db="EMBL/GenBank/DDBJ databases">
        <title>Novel species isolated from a subtropical stream in China.</title>
        <authorList>
            <person name="Lu H."/>
        </authorList>
    </citation>
    <scope>NUCLEOTIDE SEQUENCE [LARGE SCALE GENOMIC DNA]</scope>
    <source>
        <strain evidence="3 4">FT25W</strain>
    </source>
</reference>
<dbReference type="InterPro" id="IPR029058">
    <property type="entry name" value="AB_hydrolase_fold"/>
</dbReference>
<name>A0A6L5QP30_9BURK</name>
<dbReference type="EMBL" id="WKJM01000027">
    <property type="protein sequence ID" value="MRX11012.1"/>
    <property type="molecule type" value="Genomic_DNA"/>
</dbReference>
<protein>
    <submittedName>
        <fullName evidence="3">Alpha/beta fold hydrolase</fullName>
    </submittedName>
</protein>
<dbReference type="PRINTS" id="PR00111">
    <property type="entry name" value="ABHYDROLASE"/>
</dbReference>
<evidence type="ECO:0000313" key="3">
    <source>
        <dbReference type="EMBL" id="MRX11012.1"/>
    </source>
</evidence>
<keyword evidence="4" id="KW-1185">Reference proteome</keyword>
<keyword evidence="1" id="KW-0732">Signal</keyword>
<keyword evidence="3" id="KW-0378">Hydrolase</keyword>
<organism evidence="3 4">
    <name type="scientific">Duganella alba</name>
    <dbReference type="NCBI Taxonomy" id="2666081"/>
    <lineage>
        <taxon>Bacteria</taxon>
        <taxon>Pseudomonadati</taxon>
        <taxon>Pseudomonadota</taxon>
        <taxon>Betaproteobacteria</taxon>
        <taxon>Burkholderiales</taxon>
        <taxon>Oxalobacteraceae</taxon>
        <taxon>Telluria group</taxon>
        <taxon>Duganella</taxon>
    </lineage>
</organism>
<dbReference type="SUPFAM" id="SSF53474">
    <property type="entry name" value="alpha/beta-Hydrolases"/>
    <property type="match status" value="1"/>
</dbReference>
<evidence type="ECO:0000256" key="1">
    <source>
        <dbReference type="SAM" id="SignalP"/>
    </source>
</evidence>
<dbReference type="RefSeq" id="WP_154369096.1">
    <property type="nucleotide sequence ID" value="NZ_WKJM01000027.1"/>
</dbReference>
<dbReference type="PANTHER" id="PTHR43194:SF2">
    <property type="entry name" value="PEROXISOMAL MEMBRANE PROTEIN LPX1"/>
    <property type="match status" value="1"/>
</dbReference>
<dbReference type="Proteomes" id="UP000481037">
    <property type="component" value="Unassembled WGS sequence"/>
</dbReference>
<dbReference type="Gene3D" id="3.40.50.1820">
    <property type="entry name" value="alpha/beta hydrolase"/>
    <property type="match status" value="1"/>
</dbReference>
<dbReference type="PANTHER" id="PTHR43194">
    <property type="entry name" value="HYDROLASE ALPHA/BETA FOLD FAMILY"/>
    <property type="match status" value="1"/>
</dbReference>
<feature type="domain" description="AB hydrolase-1" evidence="2">
    <location>
        <begin position="36"/>
        <end position="273"/>
    </location>
</feature>
<accession>A0A6L5QP30</accession>
<sequence>MLIKTIAAVAATLMLGHAAAADHPAFKVDVTGSGAPIILIPGLASSGSVWDGTVAHYCASGKYQCHVLTLAGFAGQPAIKEALLPAAEQQLSAYIADNKFNHPVVIGHSLGGYLGMKLAADHPEQVGKLVIVDSLPALGATQAPNITRAQLKQMADGMAASMKAQDAETFRTSQLRTLRTMITKQEDIDRALNTGKSSDRDTVINSMAELMAADLRDDVSRIKAPTLVMGTWIAYKDYAPKEAITAVYTTQYAKLQGVRVEMADNARHFIMYDDPTWMYDRIDNFLN</sequence>
<dbReference type="GO" id="GO:0016787">
    <property type="term" value="F:hydrolase activity"/>
    <property type="evidence" value="ECO:0007669"/>
    <property type="project" value="UniProtKB-KW"/>
</dbReference>
<dbReference type="AlphaFoldDB" id="A0A6L5QP30"/>
<dbReference type="InterPro" id="IPR050228">
    <property type="entry name" value="Carboxylesterase_BioH"/>
</dbReference>
<feature type="signal peptide" evidence="1">
    <location>
        <begin position="1"/>
        <end position="20"/>
    </location>
</feature>
<gene>
    <name evidence="3" type="ORF">GJ697_24620</name>
</gene>
<proteinExistence type="predicted"/>
<comment type="caution">
    <text evidence="3">The sequence shown here is derived from an EMBL/GenBank/DDBJ whole genome shotgun (WGS) entry which is preliminary data.</text>
</comment>
<feature type="chain" id="PRO_5026649637" evidence="1">
    <location>
        <begin position="21"/>
        <end position="287"/>
    </location>
</feature>
<evidence type="ECO:0000259" key="2">
    <source>
        <dbReference type="Pfam" id="PF00561"/>
    </source>
</evidence>
<dbReference type="Pfam" id="PF00561">
    <property type="entry name" value="Abhydrolase_1"/>
    <property type="match status" value="1"/>
</dbReference>